<reference evidence="3" key="2">
    <citation type="submission" date="2015-07" db="EMBL/GenBank/DDBJ databases">
        <title>Contrasting host-pathogen interactions and genome evolution in two generalist and specialist microsporidian pathogens of mosquitoes.</title>
        <authorList>
            <consortium name="The Broad Institute Genomics Platform"/>
            <consortium name="The Broad Institute Genome Sequencing Center for Infectious Disease"/>
            <person name="Cuomo C.A."/>
            <person name="Sanscrainte N.D."/>
            <person name="Goldberg J.M."/>
            <person name="Heiman D."/>
            <person name="Young S."/>
            <person name="Zeng Q."/>
            <person name="Becnel J.J."/>
            <person name="Birren B.W."/>
        </authorList>
    </citation>
    <scope>NUCLEOTIDE SEQUENCE [LARGE SCALE GENOMIC DNA]</scope>
    <source>
        <strain evidence="3">USNM 41457</strain>
    </source>
</reference>
<dbReference type="OrthoDB" id="2192365at2759"/>
<dbReference type="Proteomes" id="UP000003163">
    <property type="component" value="Unassembled WGS sequence"/>
</dbReference>
<name>J9D892_EDHAE</name>
<evidence type="ECO:0000313" key="3">
    <source>
        <dbReference type="Proteomes" id="UP000003163"/>
    </source>
</evidence>
<keyword evidence="3" id="KW-1185">Reference proteome</keyword>
<dbReference type="STRING" id="1003232.J9D892"/>
<reference evidence="2 3" key="1">
    <citation type="submission" date="2011-08" db="EMBL/GenBank/DDBJ databases">
        <authorList>
            <person name="Liu Z.J."/>
            <person name="Shi F.L."/>
            <person name="Lu J.Q."/>
            <person name="Li M."/>
            <person name="Wang Z.L."/>
        </authorList>
    </citation>
    <scope>NUCLEOTIDE SEQUENCE [LARGE SCALE GENOMIC DNA]</scope>
    <source>
        <strain evidence="2 3">USNM 41457</strain>
    </source>
</reference>
<dbReference type="HOGENOM" id="CLU_706020_0_0_1"/>
<gene>
    <name evidence="2" type="ORF">EDEG_01707</name>
</gene>
<evidence type="ECO:0000256" key="1">
    <source>
        <dbReference type="SAM" id="Coils"/>
    </source>
</evidence>
<organism evidence="2 3">
    <name type="scientific">Edhazardia aedis (strain USNM 41457)</name>
    <name type="common">Microsporidian parasite</name>
    <dbReference type="NCBI Taxonomy" id="1003232"/>
    <lineage>
        <taxon>Eukaryota</taxon>
        <taxon>Fungi</taxon>
        <taxon>Fungi incertae sedis</taxon>
        <taxon>Microsporidia</taxon>
        <taxon>Edhazardia</taxon>
    </lineage>
</organism>
<feature type="coiled-coil region" evidence="1">
    <location>
        <begin position="63"/>
        <end position="97"/>
    </location>
</feature>
<keyword evidence="1" id="KW-0175">Coiled coil</keyword>
<protein>
    <submittedName>
        <fullName evidence="2">Uncharacterized protein</fullName>
    </submittedName>
</protein>
<sequence>MISTLKMGKSHDQFMTEKERNYVAFCLSKNVSRGTKYIDYSIFFNNNKIKEKDKNHTEDEKLSSKVKNLNLKAKEKCEKMEQQRAKLKELLKTSLGRTVKKSKKIPRVIVQKELRLRDTLQAAIKIENLFYLQIILKHNLISKKLEKFGCSENESITFESSLKHINSSQGTSNGLCAEKLEFENTNSFENSEDSTKCCRKLLDLSVFDISSFDFIDFMTIPKFYKLLPEIFATLKDSAINLSLFKKLLQYSARINLTKEFKDMVNKSHRYFPDVTEQDLIETEYFENFNFNICSVVLAIALLLEKEYMAQIFFRNVVDENLELLFTLEEDKTIWQFLSILVRYCNDEQKGTVIMHLNDKIIEATMSVESNKLAGLSLFLDAIGIEPSDVPS</sequence>
<accession>J9D892</accession>
<evidence type="ECO:0000313" key="2">
    <source>
        <dbReference type="EMBL" id="EJW03996.1"/>
    </source>
</evidence>
<dbReference type="EMBL" id="AFBI03000026">
    <property type="protein sequence ID" value="EJW03996.1"/>
    <property type="molecule type" value="Genomic_DNA"/>
</dbReference>
<proteinExistence type="predicted"/>
<dbReference type="VEuPathDB" id="MicrosporidiaDB:EDEG_01707"/>
<dbReference type="AlphaFoldDB" id="J9D892"/>
<comment type="caution">
    <text evidence="2">The sequence shown here is derived from an EMBL/GenBank/DDBJ whole genome shotgun (WGS) entry which is preliminary data.</text>
</comment>
<dbReference type="InParanoid" id="J9D892"/>